<sequence length="65" mass="6782">MPADRGGVAAHKPEETLISMKALHIDPPLLESPALSLADCSSVLVIVCGGVTATVERLQQWSTGL</sequence>
<evidence type="ECO:0000313" key="1">
    <source>
        <dbReference type="EMBL" id="MFC6670817.1"/>
    </source>
</evidence>
<dbReference type="EMBL" id="JBHSWE010000001">
    <property type="protein sequence ID" value="MFC6670817.1"/>
    <property type="molecule type" value="Genomic_DNA"/>
</dbReference>
<name>A0ABW2A045_9GAMM</name>
<proteinExistence type="predicted"/>
<comment type="caution">
    <text evidence="1">The sequence shown here is derived from an EMBL/GenBank/DDBJ whole genome shotgun (WGS) entry which is preliminary data.</text>
</comment>
<accession>A0ABW2A045</accession>
<evidence type="ECO:0000313" key="2">
    <source>
        <dbReference type="Proteomes" id="UP001596422"/>
    </source>
</evidence>
<dbReference type="RefSeq" id="WP_379909323.1">
    <property type="nucleotide sequence ID" value="NZ_JBHSWE010000001.1"/>
</dbReference>
<protein>
    <submittedName>
        <fullName evidence="1">Uncharacterized protein</fullName>
    </submittedName>
</protein>
<dbReference type="Proteomes" id="UP001596422">
    <property type="component" value="Unassembled WGS sequence"/>
</dbReference>
<gene>
    <name evidence="1" type="ORF">ACFQDL_12620</name>
</gene>
<organism evidence="1 2">
    <name type="scientific">Marinobacterium aestuariivivens</name>
    <dbReference type="NCBI Taxonomy" id="1698799"/>
    <lineage>
        <taxon>Bacteria</taxon>
        <taxon>Pseudomonadati</taxon>
        <taxon>Pseudomonadota</taxon>
        <taxon>Gammaproteobacteria</taxon>
        <taxon>Oceanospirillales</taxon>
        <taxon>Oceanospirillaceae</taxon>
        <taxon>Marinobacterium</taxon>
    </lineage>
</organism>
<keyword evidence="2" id="KW-1185">Reference proteome</keyword>
<reference evidence="2" key="1">
    <citation type="journal article" date="2019" name="Int. J. Syst. Evol. Microbiol.">
        <title>The Global Catalogue of Microorganisms (GCM) 10K type strain sequencing project: providing services to taxonomists for standard genome sequencing and annotation.</title>
        <authorList>
            <consortium name="The Broad Institute Genomics Platform"/>
            <consortium name="The Broad Institute Genome Sequencing Center for Infectious Disease"/>
            <person name="Wu L."/>
            <person name="Ma J."/>
        </authorList>
    </citation>
    <scope>NUCLEOTIDE SEQUENCE [LARGE SCALE GENOMIC DNA]</scope>
    <source>
        <strain evidence="2">NBRC 111756</strain>
    </source>
</reference>